<dbReference type="PANTHER" id="PTHR42100:SF1">
    <property type="entry name" value="OXIDOREDUCTASE 178 KDA SUBUNIT, PUTATIVE (AFU_ORTHOLOGUE AFUA_8G04320)-RELATED"/>
    <property type="match status" value="1"/>
</dbReference>
<comment type="caution">
    <text evidence="1">The sequence shown here is derived from an EMBL/GenBank/DDBJ whole genome shotgun (WGS) entry which is preliminary data.</text>
</comment>
<sequence length="193" mass="21446">MPAHLLRQSTLIKNVLQRPFRDSLSKKIISRSGTSHAGSQAFYGPEYETHEGFGNPLFLVTGAGIVALALYQTYSTSATSQHANNSSGTILAEEDEHKPWLTRYLAYHFVTDPQEGKKVEAHNLAVVFDAADKAYVKASIERPKIRRLANAGDFKIASPYGVFPTSETDFSDLRIKSYRDDKQKPDTNTHAKS</sequence>
<keyword evidence="2" id="KW-1185">Reference proteome</keyword>
<dbReference type="EMBL" id="AVOT02025366">
    <property type="protein sequence ID" value="MBW0516605.1"/>
    <property type="molecule type" value="Genomic_DNA"/>
</dbReference>
<evidence type="ECO:0000313" key="2">
    <source>
        <dbReference type="Proteomes" id="UP000765509"/>
    </source>
</evidence>
<dbReference type="Proteomes" id="UP000765509">
    <property type="component" value="Unassembled WGS sequence"/>
</dbReference>
<name>A0A9Q3ECG7_9BASI</name>
<dbReference type="GO" id="GO:0005739">
    <property type="term" value="C:mitochondrion"/>
    <property type="evidence" value="ECO:0007669"/>
    <property type="project" value="InterPro"/>
</dbReference>
<organism evidence="1 2">
    <name type="scientific">Austropuccinia psidii MF-1</name>
    <dbReference type="NCBI Taxonomy" id="1389203"/>
    <lineage>
        <taxon>Eukaryota</taxon>
        <taxon>Fungi</taxon>
        <taxon>Dikarya</taxon>
        <taxon>Basidiomycota</taxon>
        <taxon>Pucciniomycotina</taxon>
        <taxon>Pucciniomycetes</taxon>
        <taxon>Pucciniales</taxon>
        <taxon>Sphaerophragmiaceae</taxon>
        <taxon>Austropuccinia</taxon>
    </lineage>
</organism>
<proteinExistence type="predicted"/>
<dbReference type="InterPro" id="IPR034444">
    <property type="entry name" value="Nuo17.8"/>
</dbReference>
<gene>
    <name evidence="1" type="ORF">O181_056320</name>
</gene>
<dbReference type="AlphaFoldDB" id="A0A9Q3ECG7"/>
<dbReference type="PANTHER" id="PTHR42100">
    <property type="entry name" value="OXIDOREDUCTASE 178 KDA SUBUNIT, PUTATIVE (AFU_ORTHOLOGUE AFUA_8G04320)-RELATED"/>
    <property type="match status" value="1"/>
</dbReference>
<reference evidence="1" key="1">
    <citation type="submission" date="2021-03" db="EMBL/GenBank/DDBJ databases">
        <title>Draft genome sequence of rust myrtle Austropuccinia psidii MF-1, a brazilian biotype.</title>
        <authorList>
            <person name="Quecine M.C."/>
            <person name="Pachon D.M.R."/>
            <person name="Bonatelli M.L."/>
            <person name="Correr F.H."/>
            <person name="Franceschini L.M."/>
            <person name="Leite T.F."/>
            <person name="Margarido G.R.A."/>
            <person name="Almeida C.A."/>
            <person name="Ferrarezi J.A."/>
            <person name="Labate C.A."/>
        </authorList>
    </citation>
    <scope>NUCLEOTIDE SEQUENCE</scope>
    <source>
        <strain evidence="1">MF-1</strain>
    </source>
</reference>
<dbReference type="OrthoDB" id="2120038at2759"/>
<protein>
    <submittedName>
        <fullName evidence="1">Uncharacterized protein</fullName>
    </submittedName>
</protein>
<evidence type="ECO:0000313" key="1">
    <source>
        <dbReference type="EMBL" id="MBW0516605.1"/>
    </source>
</evidence>
<accession>A0A9Q3ECG7</accession>